<organism evidence="1 2">
    <name type="scientific">Tubulinosema ratisbonensis</name>
    <dbReference type="NCBI Taxonomy" id="291195"/>
    <lineage>
        <taxon>Eukaryota</taxon>
        <taxon>Fungi</taxon>
        <taxon>Fungi incertae sedis</taxon>
        <taxon>Microsporidia</taxon>
        <taxon>Tubulinosematoidea</taxon>
        <taxon>Tubulinosematidae</taxon>
        <taxon>Tubulinosema</taxon>
    </lineage>
</organism>
<evidence type="ECO:0008006" key="3">
    <source>
        <dbReference type="Google" id="ProtNLM"/>
    </source>
</evidence>
<accession>A0A437AJC1</accession>
<dbReference type="AlphaFoldDB" id="A0A437AJC1"/>
<dbReference type="Proteomes" id="UP000282876">
    <property type="component" value="Unassembled WGS sequence"/>
</dbReference>
<gene>
    <name evidence="1" type="ORF">TUBRATIS_23190</name>
</gene>
<keyword evidence="2" id="KW-1185">Reference proteome</keyword>
<comment type="caution">
    <text evidence="1">The sequence shown here is derived from an EMBL/GenBank/DDBJ whole genome shotgun (WGS) entry which is preliminary data.</text>
</comment>
<evidence type="ECO:0000313" key="2">
    <source>
        <dbReference type="Proteomes" id="UP000282876"/>
    </source>
</evidence>
<reference evidence="1 2" key="1">
    <citation type="submission" date="2018-10" db="EMBL/GenBank/DDBJ databases">
        <title>Draft genome sequence of the microsporidian Tubulinosema ratisbonensis.</title>
        <authorList>
            <person name="Polonais V."/>
            <person name="Peyretaillade E."/>
            <person name="Niehus S."/>
            <person name="Wawrzyniak I."/>
            <person name="Franchet A."/>
            <person name="Gaspin C."/>
            <person name="Reichstadt M."/>
            <person name="Belser C."/>
            <person name="Labadie K."/>
            <person name="Delbac F."/>
            <person name="Ferrandon D."/>
        </authorList>
    </citation>
    <scope>NUCLEOTIDE SEQUENCE [LARGE SCALE GENOMIC DNA]</scope>
    <source>
        <strain evidence="1 2">Franzen</strain>
    </source>
</reference>
<sequence>MLFWFFIIKCDIPVGSPVHIVPEYDGSLQFSYDEGVVRLKAEDRNYPGFREENVAILRLYEGKYEITMQGFGLCHCPDNNEIVGCTEHEEYNLKSLYDIITTEKGYMIKQDGNCLVKGEYDPFFKGYIIRMKICNNGDDEIWKFEDVELNEDEEDQARMSIESSKRRLAYFSGHKTISKNDHPEVVGRNFFGFGTFRHTTDPTKLSHIQ</sequence>
<dbReference type="VEuPathDB" id="MicrosporidiaDB:TUBRATIS_23190"/>
<dbReference type="EMBL" id="RCSS01000597">
    <property type="protein sequence ID" value="RVD91235.1"/>
    <property type="molecule type" value="Genomic_DNA"/>
</dbReference>
<name>A0A437AJC1_9MICR</name>
<dbReference type="OrthoDB" id="2186073at2759"/>
<protein>
    <recommendedName>
        <fullName evidence="3">Ricin B lectin domain-containing protein</fullName>
    </recommendedName>
</protein>
<proteinExistence type="predicted"/>
<evidence type="ECO:0000313" key="1">
    <source>
        <dbReference type="EMBL" id="RVD91235.1"/>
    </source>
</evidence>